<proteinExistence type="predicted"/>
<accession>A0A183FU78</accession>
<reference evidence="2 3" key="1">
    <citation type="submission" date="2018-11" db="EMBL/GenBank/DDBJ databases">
        <authorList>
            <consortium name="Pathogen Informatics"/>
        </authorList>
    </citation>
    <scope>NUCLEOTIDE SEQUENCE [LARGE SCALE GENOMIC DNA]</scope>
</reference>
<feature type="compositionally biased region" description="Polar residues" evidence="1">
    <location>
        <begin position="82"/>
        <end position="93"/>
    </location>
</feature>
<dbReference type="AlphaFoldDB" id="A0A183FU78"/>
<organism evidence="3 4">
    <name type="scientific">Heligmosomoides polygyrus</name>
    <name type="common">Parasitic roundworm</name>
    <dbReference type="NCBI Taxonomy" id="6339"/>
    <lineage>
        <taxon>Eukaryota</taxon>
        <taxon>Metazoa</taxon>
        <taxon>Ecdysozoa</taxon>
        <taxon>Nematoda</taxon>
        <taxon>Chromadorea</taxon>
        <taxon>Rhabditida</taxon>
        <taxon>Rhabditina</taxon>
        <taxon>Rhabditomorpha</taxon>
        <taxon>Strongyloidea</taxon>
        <taxon>Heligmosomidae</taxon>
        <taxon>Heligmosomoides</taxon>
    </lineage>
</organism>
<gene>
    <name evidence="2" type="ORF">HPBE_LOCUS11714</name>
</gene>
<evidence type="ECO:0000313" key="2">
    <source>
        <dbReference type="EMBL" id="VDO89566.1"/>
    </source>
</evidence>
<dbReference type="Proteomes" id="UP000050761">
    <property type="component" value="Unassembled WGS sequence"/>
</dbReference>
<dbReference type="EMBL" id="UZAH01027203">
    <property type="protein sequence ID" value="VDO89566.1"/>
    <property type="molecule type" value="Genomic_DNA"/>
</dbReference>
<dbReference type="WBParaSite" id="HPBE_0001171301-mRNA-1">
    <property type="protein sequence ID" value="HPBE_0001171301-mRNA-1"/>
    <property type="gene ID" value="HPBE_0001171301"/>
</dbReference>
<evidence type="ECO:0000256" key="1">
    <source>
        <dbReference type="SAM" id="MobiDB-lite"/>
    </source>
</evidence>
<protein>
    <submittedName>
        <fullName evidence="2 4">Uncharacterized protein</fullName>
    </submittedName>
</protein>
<keyword evidence="3" id="KW-1185">Reference proteome</keyword>
<evidence type="ECO:0000313" key="4">
    <source>
        <dbReference type="WBParaSite" id="HPBE_0001171301-mRNA-1"/>
    </source>
</evidence>
<sequence>MCQIMLQYPENLQIIRHRSAFLHRLTRCDVSAAAWSRSTPCLRRSGESAAGFCALRAQNQAREGTPGWVRSKLLVWKLPSSLRESPQHHQQNQARKRRSMTQNPSNLDHSIEMQKARNAAEPDPRPSYHGAAQHPLPHGPLAEAAIAGIQDVAARSTTHLQQPPATVSRKPADQPAAAVFVHVSHATTTAAADEV</sequence>
<accession>A0A3P7YMU3</accession>
<feature type="compositionally biased region" description="Basic and acidic residues" evidence="1">
    <location>
        <begin position="109"/>
        <end position="126"/>
    </location>
</feature>
<reference evidence="4" key="2">
    <citation type="submission" date="2019-09" db="UniProtKB">
        <authorList>
            <consortium name="WormBaseParasite"/>
        </authorList>
    </citation>
    <scope>IDENTIFICATION</scope>
</reference>
<name>A0A183FU78_HELPZ</name>
<feature type="region of interest" description="Disordered" evidence="1">
    <location>
        <begin position="81"/>
        <end position="138"/>
    </location>
</feature>
<evidence type="ECO:0000313" key="3">
    <source>
        <dbReference type="Proteomes" id="UP000050761"/>
    </source>
</evidence>